<dbReference type="InterPro" id="IPR029058">
    <property type="entry name" value="AB_hydrolase_fold"/>
</dbReference>
<keyword evidence="5" id="KW-1185">Reference proteome</keyword>
<reference evidence="4 5" key="1">
    <citation type="submission" date="2020-08" db="EMBL/GenBank/DDBJ databases">
        <authorList>
            <person name="Liu C."/>
            <person name="Sun Q."/>
        </authorList>
    </citation>
    <scope>NUCLEOTIDE SEQUENCE [LARGE SCALE GENOMIC DNA]</scope>
    <source>
        <strain evidence="4 5">NSJ-61</strain>
    </source>
</reference>
<feature type="domain" description="AB hydrolase-1" evidence="2">
    <location>
        <begin position="19"/>
        <end position="124"/>
    </location>
</feature>
<keyword evidence="1 4" id="KW-0378">Hydrolase</keyword>
<dbReference type="AlphaFoldDB" id="A0A7G9GJA3"/>
<dbReference type="EMBL" id="CP060636">
    <property type="protein sequence ID" value="QNM10885.1"/>
    <property type="molecule type" value="Genomic_DNA"/>
</dbReference>
<dbReference type="KEGG" id="ehn:H9Q80_11400"/>
<dbReference type="Gene3D" id="3.40.50.1820">
    <property type="entry name" value="alpha/beta hydrolase"/>
    <property type="match status" value="1"/>
</dbReference>
<organism evidence="4 5">
    <name type="scientific">[Eubacterium] hominis</name>
    <dbReference type="NCBI Taxonomy" id="2764325"/>
    <lineage>
        <taxon>Bacteria</taxon>
        <taxon>Bacillati</taxon>
        <taxon>Bacillota</taxon>
        <taxon>Erysipelotrichia</taxon>
        <taxon>Erysipelotrichales</taxon>
        <taxon>Erysipelotrichaceae</taxon>
        <taxon>Amedibacillus</taxon>
    </lineage>
</organism>
<dbReference type="Pfam" id="PF08386">
    <property type="entry name" value="Abhydrolase_4"/>
    <property type="match status" value="1"/>
</dbReference>
<dbReference type="Pfam" id="PF00561">
    <property type="entry name" value="Abhydrolase_1"/>
    <property type="match status" value="1"/>
</dbReference>
<dbReference type="PANTHER" id="PTHR43798">
    <property type="entry name" value="MONOACYLGLYCEROL LIPASE"/>
    <property type="match status" value="1"/>
</dbReference>
<evidence type="ECO:0000259" key="3">
    <source>
        <dbReference type="Pfam" id="PF08386"/>
    </source>
</evidence>
<dbReference type="InterPro" id="IPR013595">
    <property type="entry name" value="Pept_S33_TAP-like_C"/>
</dbReference>
<dbReference type="InterPro" id="IPR050266">
    <property type="entry name" value="AB_hydrolase_sf"/>
</dbReference>
<evidence type="ECO:0000259" key="2">
    <source>
        <dbReference type="Pfam" id="PF00561"/>
    </source>
</evidence>
<dbReference type="GO" id="GO:0016020">
    <property type="term" value="C:membrane"/>
    <property type="evidence" value="ECO:0007669"/>
    <property type="project" value="TreeGrafter"/>
</dbReference>
<feature type="domain" description="Peptidase S33 tripeptidyl aminopeptidase-like C-terminal" evidence="3">
    <location>
        <begin position="172"/>
        <end position="232"/>
    </location>
</feature>
<dbReference type="InterPro" id="IPR000073">
    <property type="entry name" value="AB_hydrolase_1"/>
</dbReference>
<gene>
    <name evidence="4" type="ORF">H9Q80_11400</name>
</gene>
<name>A0A7G9GJA3_9FIRM</name>
<dbReference type="GO" id="GO:0016787">
    <property type="term" value="F:hydrolase activity"/>
    <property type="evidence" value="ECO:0007669"/>
    <property type="project" value="UniProtKB-KW"/>
</dbReference>
<accession>A0A7G9GJA3</accession>
<dbReference type="PANTHER" id="PTHR43798:SF31">
    <property type="entry name" value="AB HYDROLASE SUPERFAMILY PROTEIN YCLE"/>
    <property type="match status" value="1"/>
</dbReference>
<dbReference type="RefSeq" id="WP_117453364.1">
    <property type="nucleotide sequence ID" value="NZ_CP060636.1"/>
</dbReference>
<evidence type="ECO:0000313" key="4">
    <source>
        <dbReference type="EMBL" id="QNM10885.1"/>
    </source>
</evidence>
<protein>
    <submittedName>
        <fullName evidence="4">Alpha/beta hydrolase</fullName>
    </submittedName>
</protein>
<evidence type="ECO:0000256" key="1">
    <source>
        <dbReference type="ARBA" id="ARBA00022801"/>
    </source>
</evidence>
<evidence type="ECO:0000313" key="5">
    <source>
        <dbReference type="Proteomes" id="UP000515856"/>
    </source>
</evidence>
<dbReference type="Proteomes" id="UP000515856">
    <property type="component" value="Chromosome"/>
</dbReference>
<dbReference type="SUPFAM" id="SSF53474">
    <property type="entry name" value="alpha/beta-Hydrolases"/>
    <property type="match status" value="1"/>
</dbReference>
<sequence length="234" mass="27047">MEEQDNHINLTIKGTGQGVILLHGWGQNAYMMKFIQDHLSKRFCVMNLDLPGFGDSEEPERVWNIQDYANCIHALADQYHMECPILIAHSFGARIAFRYALSYPVKKMILTGAAGIKKHYTWDYYLRVYTYKILKKMKIKANLGSSDYQNASGIMRGILVKAVNEDISTELSKIDVETLLVWGEKDNQTPLWMGKQMEHDMQNATLVVLEKEDHFAYFHQSFRFLRIVDAFLDA</sequence>
<proteinExistence type="predicted"/>